<dbReference type="EMBL" id="PDWN01000009">
    <property type="protein sequence ID" value="KAF1694088.1"/>
    <property type="molecule type" value="Genomic_DNA"/>
</dbReference>
<organism evidence="2 3">
    <name type="scientific">Pseudoxanthomonas daejeonensis</name>
    <dbReference type="NCBI Taxonomy" id="266062"/>
    <lineage>
        <taxon>Bacteria</taxon>
        <taxon>Pseudomonadati</taxon>
        <taxon>Pseudomonadota</taxon>
        <taxon>Gammaproteobacteria</taxon>
        <taxon>Lysobacterales</taxon>
        <taxon>Lysobacteraceae</taxon>
        <taxon>Pseudoxanthomonas</taxon>
    </lineage>
</organism>
<accession>A0ABQ6Z7B2</accession>
<reference evidence="2 3" key="1">
    <citation type="submission" date="2017-10" db="EMBL/GenBank/DDBJ databases">
        <title>Whole genome sequencing of members of genus Pseudoxanthomonas.</title>
        <authorList>
            <person name="Kumar S."/>
            <person name="Bansal K."/>
            <person name="Kaur A."/>
            <person name="Patil P."/>
            <person name="Sharma S."/>
            <person name="Patil P.B."/>
        </authorList>
    </citation>
    <scope>NUCLEOTIDE SEQUENCE [LARGE SCALE GENOMIC DNA]</scope>
    <source>
        <strain evidence="2 3">DSM 17801</strain>
    </source>
</reference>
<dbReference type="RefSeq" id="WP_162410556.1">
    <property type="nucleotide sequence ID" value="NZ_CP093331.1"/>
</dbReference>
<feature type="compositionally biased region" description="Polar residues" evidence="1">
    <location>
        <begin position="20"/>
        <end position="30"/>
    </location>
</feature>
<protein>
    <submittedName>
        <fullName evidence="2">Uncharacterized protein</fullName>
    </submittedName>
</protein>
<sequence length="67" mass="7359">MATRKPIKTPTAYRKPAGESSKSGNTLTSERISDDLEAFRKSGGRIEVLGTTRVLTRLDEPEKKPGK</sequence>
<gene>
    <name evidence="2" type="ORF">CSC65_10565</name>
</gene>
<evidence type="ECO:0000256" key="1">
    <source>
        <dbReference type="SAM" id="MobiDB-lite"/>
    </source>
</evidence>
<evidence type="ECO:0000313" key="3">
    <source>
        <dbReference type="Proteomes" id="UP000788419"/>
    </source>
</evidence>
<evidence type="ECO:0000313" key="2">
    <source>
        <dbReference type="EMBL" id="KAF1694088.1"/>
    </source>
</evidence>
<feature type="region of interest" description="Disordered" evidence="1">
    <location>
        <begin position="1"/>
        <end position="30"/>
    </location>
</feature>
<comment type="caution">
    <text evidence="2">The sequence shown here is derived from an EMBL/GenBank/DDBJ whole genome shotgun (WGS) entry which is preliminary data.</text>
</comment>
<name>A0ABQ6Z7B2_9GAMM</name>
<keyword evidence="3" id="KW-1185">Reference proteome</keyword>
<dbReference type="Proteomes" id="UP000788419">
    <property type="component" value="Unassembled WGS sequence"/>
</dbReference>
<proteinExistence type="predicted"/>